<keyword evidence="5" id="KW-0175">Coiled coil</keyword>
<dbReference type="Proteomes" id="UP000233786">
    <property type="component" value="Unassembled WGS sequence"/>
</dbReference>
<evidence type="ECO:0000313" key="7">
    <source>
        <dbReference type="EMBL" id="PKW17207.1"/>
    </source>
</evidence>
<evidence type="ECO:0000256" key="5">
    <source>
        <dbReference type="SAM" id="Coils"/>
    </source>
</evidence>
<dbReference type="SUPFAM" id="SSF54001">
    <property type="entry name" value="Cysteine proteinases"/>
    <property type="match status" value="1"/>
</dbReference>
<feature type="coiled-coil region" evidence="5">
    <location>
        <begin position="232"/>
        <end position="276"/>
    </location>
</feature>
<name>A0A2N3Y2S7_SACSN</name>
<keyword evidence="8" id="KW-1185">Reference proteome</keyword>
<dbReference type="GO" id="GO:0006508">
    <property type="term" value="P:proteolysis"/>
    <property type="evidence" value="ECO:0007669"/>
    <property type="project" value="UniProtKB-KW"/>
</dbReference>
<dbReference type="RefSeq" id="WP_044573510.1">
    <property type="nucleotide sequence ID" value="NZ_CP172070.1"/>
</dbReference>
<dbReference type="Gene3D" id="3.90.1720.10">
    <property type="entry name" value="endopeptidase domain like (from Nostoc punctiforme)"/>
    <property type="match status" value="1"/>
</dbReference>
<keyword evidence="4" id="KW-0788">Thiol protease</keyword>
<dbReference type="PANTHER" id="PTHR47359:SF3">
    <property type="entry name" value="NLP_P60 DOMAIN-CONTAINING PROTEIN-RELATED"/>
    <property type="match status" value="1"/>
</dbReference>
<dbReference type="PANTHER" id="PTHR47359">
    <property type="entry name" value="PEPTIDOGLYCAN DL-ENDOPEPTIDASE CWLO"/>
    <property type="match status" value="1"/>
</dbReference>
<reference evidence="7" key="1">
    <citation type="submission" date="2017-12" db="EMBL/GenBank/DDBJ databases">
        <title>Sequencing the genomes of 1000 Actinobacteria strains.</title>
        <authorList>
            <person name="Klenk H.-P."/>
        </authorList>
    </citation>
    <scope>NUCLEOTIDE SEQUENCE [LARGE SCALE GENOMIC DNA]</scope>
    <source>
        <strain evidence="7">DSM 44228</strain>
    </source>
</reference>
<evidence type="ECO:0000256" key="4">
    <source>
        <dbReference type="ARBA" id="ARBA00022807"/>
    </source>
</evidence>
<feature type="coiled-coil region" evidence="5">
    <location>
        <begin position="66"/>
        <end position="135"/>
    </location>
</feature>
<dbReference type="PROSITE" id="PS51935">
    <property type="entry name" value="NLPC_P60"/>
    <property type="match status" value="1"/>
</dbReference>
<dbReference type="GO" id="GO:0008234">
    <property type="term" value="F:cysteine-type peptidase activity"/>
    <property type="evidence" value="ECO:0007669"/>
    <property type="project" value="UniProtKB-KW"/>
</dbReference>
<evidence type="ECO:0000256" key="3">
    <source>
        <dbReference type="ARBA" id="ARBA00022801"/>
    </source>
</evidence>
<gene>
    <name evidence="7" type="ORF">A8926_5142</name>
</gene>
<feature type="domain" description="NlpC/P60" evidence="6">
    <location>
        <begin position="303"/>
        <end position="442"/>
    </location>
</feature>
<accession>A0A2N3Y2S7</accession>
<dbReference type="InterPro" id="IPR051794">
    <property type="entry name" value="PG_Endopeptidase_C40"/>
</dbReference>
<evidence type="ECO:0000313" key="8">
    <source>
        <dbReference type="Proteomes" id="UP000233786"/>
    </source>
</evidence>
<proteinExistence type="inferred from homology"/>
<dbReference type="AlphaFoldDB" id="A0A2N3Y2S7"/>
<organism evidence="7 8">
    <name type="scientific">Saccharopolyspora spinosa</name>
    <dbReference type="NCBI Taxonomy" id="60894"/>
    <lineage>
        <taxon>Bacteria</taxon>
        <taxon>Bacillati</taxon>
        <taxon>Actinomycetota</taxon>
        <taxon>Actinomycetes</taxon>
        <taxon>Pseudonocardiales</taxon>
        <taxon>Pseudonocardiaceae</taxon>
        <taxon>Saccharopolyspora</taxon>
    </lineage>
</organism>
<evidence type="ECO:0000256" key="2">
    <source>
        <dbReference type="ARBA" id="ARBA00022670"/>
    </source>
</evidence>
<protein>
    <submittedName>
        <fullName evidence="7">Cell wall-associated NlpC family hydrolase</fullName>
    </submittedName>
</protein>
<dbReference type="InterPro" id="IPR000064">
    <property type="entry name" value="NLP_P60_dom"/>
</dbReference>
<keyword evidence="3 7" id="KW-0378">Hydrolase</keyword>
<comment type="similarity">
    <text evidence="1">Belongs to the peptidase C40 family.</text>
</comment>
<dbReference type="STRING" id="994479.GCA_000194155_01286"/>
<keyword evidence="2" id="KW-0645">Protease</keyword>
<sequence length="442" mass="46853">MSRSRGVLRTQSIATITLLTAVGLAMGGTALAVPPPPANPSDAELNAGRATAQYTAGQVGELAYRLSEAESQLVGLQSQVEIKMEDANKARVDLGRAERAYDDARKAAETAGAEADAAARQIEEQRKRLDRFAASSYRQGSRVGSVTAYIGSKNPQDVLDRAVLLDAISASQLDALDDLERARVEKVNKDSLTRAALQDAEAKRIAADQARSAAEAAKQVAITAQATQAEQARRLEADKAGVEAQLAQARSRVAGLEAQRGRYESWQAAKQREEEAAAQAALQVAASGEAASAAVVATQPSSSRSVEMVVGRALSQLGVQYAWGGGTSRGPSQGIRDGGVADSYGDYRKVGFDCSGLMIYAFAGAGVGLDHYSGYQYQSGRRVPLSQMRRGDMLFWQDGGRIHHVALYLGSGRMVEAPYSGSQVRVTAVRYGGIAPYAVRIL</sequence>
<evidence type="ECO:0000256" key="1">
    <source>
        <dbReference type="ARBA" id="ARBA00007074"/>
    </source>
</evidence>
<comment type="caution">
    <text evidence="7">The sequence shown here is derived from an EMBL/GenBank/DDBJ whole genome shotgun (WGS) entry which is preliminary data.</text>
</comment>
<dbReference type="EMBL" id="PJNB01000001">
    <property type="protein sequence ID" value="PKW17207.1"/>
    <property type="molecule type" value="Genomic_DNA"/>
</dbReference>
<evidence type="ECO:0000259" key="6">
    <source>
        <dbReference type="PROSITE" id="PS51935"/>
    </source>
</evidence>
<dbReference type="Pfam" id="PF00877">
    <property type="entry name" value="NLPC_P60"/>
    <property type="match status" value="1"/>
</dbReference>
<dbReference type="InterPro" id="IPR038765">
    <property type="entry name" value="Papain-like_cys_pep_sf"/>
</dbReference>